<organism evidence="2 3">
    <name type="scientific">Desmophyllum pertusum</name>
    <dbReference type="NCBI Taxonomy" id="174260"/>
    <lineage>
        <taxon>Eukaryota</taxon>
        <taxon>Metazoa</taxon>
        <taxon>Cnidaria</taxon>
        <taxon>Anthozoa</taxon>
        <taxon>Hexacorallia</taxon>
        <taxon>Scleractinia</taxon>
        <taxon>Caryophylliina</taxon>
        <taxon>Caryophylliidae</taxon>
        <taxon>Desmophyllum</taxon>
    </lineage>
</organism>
<proteinExistence type="predicted"/>
<evidence type="ECO:0008006" key="4">
    <source>
        <dbReference type="Google" id="ProtNLM"/>
    </source>
</evidence>
<keyword evidence="1" id="KW-1133">Transmembrane helix</keyword>
<keyword evidence="3" id="KW-1185">Reference proteome</keyword>
<accession>A0A9X0CLV4</accession>
<keyword evidence="1" id="KW-0472">Membrane</keyword>
<dbReference type="EMBL" id="MU827316">
    <property type="protein sequence ID" value="KAJ7358710.1"/>
    <property type="molecule type" value="Genomic_DNA"/>
</dbReference>
<evidence type="ECO:0000313" key="3">
    <source>
        <dbReference type="Proteomes" id="UP001163046"/>
    </source>
</evidence>
<keyword evidence="1" id="KW-0812">Transmembrane</keyword>
<sequence length="95" mass="10389">MSCSRCHTEFCYRCGSKYHHLKFLGNHYDRFSILGCKYNYKPDQPAQRIAVRGALFGGQMMMVPIIAGLAIGGGCAVLGAGIVAAPFYASYVTYP</sequence>
<feature type="transmembrane region" description="Helical" evidence="1">
    <location>
        <begin position="65"/>
        <end position="89"/>
    </location>
</feature>
<evidence type="ECO:0000256" key="1">
    <source>
        <dbReference type="SAM" id="Phobius"/>
    </source>
</evidence>
<evidence type="ECO:0000313" key="2">
    <source>
        <dbReference type="EMBL" id="KAJ7358710.1"/>
    </source>
</evidence>
<protein>
    <recommendedName>
        <fullName evidence="4">RBR-type E3 ubiquitin transferase</fullName>
    </recommendedName>
</protein>
<comment type="caution">
    <text evidence="2">The sequence shown here is derived from an EMBL/GenBank/DDBJ whole genome shotgun (WGS) entry which is preliminary data.</text>
</comment>
<dbReference type="Proteomes" id="UP001163046">
    <property type="component" value="Unassembled WGS sequence"/>
</dbReference>
<name>A0A9X0CLV4_9CNID</name>
<reference evidence="2" key="1">
    <citation type="submission" date="2023-01" db="EMBL/GenBank/DDBJ databases">
        <title>Genome assembly of the deep-sea coral Lophelia pertusa.</title>
        <authorList>
            <person name="Herrera S."/>
            <person name="Cordes E."/>
        </authorList>
    </citation>
    <scope>NUCLEOTIDE SEQUENCE</scope>
    <source>
        <strain evidence="2">USNM1676648</strain>
        <tissue evidence="2">Polyp</tissue>
    </source>
</reference>
<dbReference type="AlphaFoldDB" id="A0A9X0CLV4"/>
<gene>
    <name evidence="2" type="ORF">OS493_022153</name>
</gene>
<dbReference type="OrthoDB" id="10009520at2759"/>